<evidence type="ECO:0000259" key="2">
    <source>
        <dbReference type="Pfam" id="PF14420"/>
    </source>
</evidence>
<dbReference type="Pfam" id="PF24465">
    <property type="entry name" value="Tri-helical"/>
    <property type="match status" value="2"/>
</dbReference>
<gene>
    <name evidence="5" type="ORF">QBC42DRAFT_225849</name>
</gene>
<name>A0AAV9HPU0_9PEZI</name>
<comment type="caution">
    <text evidence="5">The sequence shown here is derived from an EMBL/GenBank/DDBJ whole genome shotgun (WGS) entry which is preliminary data.</text>
</comment>
<dbReference type="PANTHER" id="PTHR38788:SF5">
    <property type="entry name" value="CLR5 DOMAIN-CONTAINING PROTEIN"/>
    <property type="match status" value="1"/>
</dbReference>
<accession>A0AAV9HPU0</accession>
<protein>
    <recommendedName>
        <fullName evidence="7">Clr5 domain-containing protein</fullName>
    </recommendedName>
</protein>
<dbReference type="PANTHER" id="PTHR38788">
    <property type="entry name" value="CLR5 DOMAIN-CONTAINING PROTEIN"/>
    <property type="match status" value="1"/>
</dbReference>
<evidence type="ECO:0000313" key="5">
    <source>
        <dbReference type="EMBL" id="KAK4462074.1"/>
    </source>
</evidence>
<evidence type="ECO:0008006" key="7">
    <source>
        <dbReference type="Google" id="ProtNLM"/>
    </source>
</evidence>
<feature type="compositionally biased region" description="Basic residues" evidence="1">
    <location>
        <begin position="462"/>
        <end position="474"/>
    </location>
</feature>
<feature type="region of interest" description="Disordered" evidence="1">
    <location>
        <begin position="136"/>
        <end position="251"/>
    </location>
</feature>
<evidence type="ECO:0000256" key="1">
    <source>
        <dbReference type="SAM" id="MobiDB-lite"/>
    </source>
</evidence>
<dbReference type="InterPro" id="IPR057940">
    <property type="entry name" value="Tri-helical_dom"/>
</dbReference>
<dbReference type="Pfam" id="PF24962">
    <property type="entry name" value="DUF7767"/>
    <property type="match status" value="1"/>
</dbReference>
<dbReference type="AlphaFoldDB" id="A0AAV9HPU0"/>
<feature type="domain" description="DUF7767" evidence="4">
    <location>
        <begin position="648"/>
        <end position="741"/>
    </location>
</feature>
<dbReference type="InterPro" id="IPR056669">
    <property type="entry name" value="DUF7767"/>
</dbReference>
<reference evidence="5" key="2">
    <citation type="submission" date="2023-06" db="EMBL/GenBank/DDBJ databases">
        <authorList>
            <consortium name="Lawrence Berkeley National Laboratory"/>
            <person name="Mondo S.J."/>
            <person name="Hensen N."/>
            <person name="Bonometti L."/>
            <person name="Westerberg I."/>
            <person name="Brannstrom I.O."/>
            <person name="Guillou S."/>
            <person name="Cros-Aarteil S."/>
            <person name="Calhoun S."/>
            <person name="Haridas S."/>
            <person name="Kuo A."/>
            <person name="Pangilinan J."/>
            <person name="Riley R."/>
            <person name="Labutti K."/>
            <person name="Andreopoulos B."/>
            <person name="Lipzen A."/>
            <person name="Chen C."/>
            <person name="Yanf M."/>
            <person name="Daum C."/>
            <person name="Ng V."/>
            <person name="Clum A."/>
            <person name="Steindorff A."/>
            <person name="Ohm R."/>
            <person name="Martin F."/>
            <person name="Silar P."/>
            <person name="Natvig D."/>
            <person name="Lalanne C."/>
            <person name="Gautier V."/>
            <person name="Ament-Velasquez S.L."/>
            <person name="Kruys A."/>
            <person name="Hutchinson M.I."/>
            <person name="Powell A.J."/>
            <person name="Barry K."/>
            <person name="Miller A.N."/>
            <person name="Grigoriev I.V."/>
            <person name="Debuchy R."/>
            <person name="Gladieux P."/>
            <person name="Thoren M.H."/>
            <person name="Johannesson H."/>
        </authorList>
    </citation>
    <scope>NUCLEOTIDE SEQUENCE</scope>
    <source>
        <strain evidence="5">PSN324</strain>
    </source>
</reference>
<feature type="compositionally biased region" description="Basic residues" evidence="1">
    <location>
        <begin position="551"/>
        <end position="561"/>
    </location>
</feature>
<evidence type="ECO:0000259" key="4">
    <source>
        <dbReference type="Pfam" id="PF24962"/>
    </source>
</evidence>
<feature type="domain" description="Clr5" evidence="2">
    <location>
        <begin position="1"/>
        <end position="53"/>
    </location>
</feature>
<evidence type="ECO:0000259" key="3">
    <source>
        <dbReference type="Pfam" id="PF24465"/>
    </source>
</evidence>
<sequence length="748" mass="85254">MVYKWEKHREILRRLYVDEKKTLDEIVEIMRRDYQFMPSRRAYQGAFSRWKFPTKQNPAYKDERLIERIKELWEKNYNQRDMLRILNEEDGYDIGEREVQRIRTRHNLLLREIGGYGQPKHTLAWKKRKLAAERAARRAAGEVVEEPDDDDDDDDDDDNDGDDNDDDDDDESEDGDDDEDEEEEAEEEEIPPPEPIPEPQDPEQFVAHRQAEREERRRQIQREAQEKWATKKRRRHTKPYGVLPADPPCPPRFPSETTLAEAKEILQLDAPAYATIRDKFMNICNNAGVTKKTLCGPERWEQLKDQLVRESMHLRAAMWDPDNGEQKKLAIEIIANDVTKRIRTMNRKMTVVEAKSILGLNPIQGRDIRAEMYNILVEERFTAKLEEGLEKCRELRKRWIARSDILTRIVESEGTDPDWERKMRAINVLARDAERRYQDDVFRKGKIPGGPRTPTPEPKPKPPPKPRPAKKAKPSKQTTAPERDPTQVQAQTQAQAQVQSLTPVPMPLAAAATARAVSQVSQVSEEVTPVHDPTIPGPDGLIPGLALPPSMKKRRGRPPKKKPAETTPAHSTARFLPEANDEDQMLMDAQLGTEMLLTSETQNPFVNDQYVQGYAAAQHQPTQPSHQVTPIAPQAVPQQAGRANKSSLLAVYYRLHSATRVLFPDVPVQWIHPLAGRTFKDVKEAATRKTPGAICFQIEGIIKDGEGGELPLPVTDDMELQAYLDHVQGHGAPTFNVHLVPGGGFPSV</sequence>
<feature type="compositionally biased region" description="Low complexity" evidence="1">
    <location>
        <begin position="486"/>
        <end position="497"/>
    </location>
</feature>
<feature type="domain" description="Tri-helical" evidence="3">
    <location>
        <begin position="262"/>
        <end position="345"/>
    </location>
</feature>
<dbReference type="Pfam" id="PF14420">
    <property type="entry name" value="Clr5"/>
    <property type="match status" value="1"/>
</dbReference>
<feature type="region of interest" description="Disordered" evidence="1">
    <location>
        <begin position="437"/>
        <end position="497"/>
    </location>
</feature>
<organism evidence="5 6">
    <name type="scientific">Cladorrhinum samala</name>
    <dbReference type="NCBI Taxonomy" id="585594"/>
    <lineage>
        <taxon>Eukaryota</taxon>
        <taxon>Fungi</taxon>
        <taxon>Dikarya</taxon>
        <taxon>Ascomycota</taxon>
        <taxon>Pezizomycotina</taxon>
        <taxon>Sordariomycetes</taxon>
        <taxon>Sordariomycetidae</taxon>
        <taxon>Sordariales</taxon>
        <taxon>Podosporaceae</taxon>
        <taxon>Cladorrhinum</taxon>
    </lineage>
</organism>
<keyword evidence="6" id="KW-1185">Reference proteome</keyword>
<feature type="compositionally biased region" description="Acidic residues" evidence="1">
    <location>
        <begin position="143"/>
        <end position="191"/>
    </location>
</feature>
<feature type="region of interest" description="Disordered" evidence="1">
    <location>
        <begin position="528"/>
        <end position="581"/>
    </location>
</feature>
<dbReference type="EMBL" id="MU864978">
    <property type="protein sequence ID" value="KAK4462074.1"/>
    <property type="molecule type" value="Genomic_DNA"/>
</dbReference>
<reference evidence="5" key="1">
    <citation type="journal article" date="2023" name="Mol. Phylogenet. Evol.">
        <title>Genome-scale phylogeny and comparative genomics of the fungal order Sordariales.</title>
        <authorList>
            <person name="Hensen N."/>
            <person name="Bonometti L."/>
            <person name="Westerberg I."/>
            <person name="Brannstrom I.O."/>
            <person name="Guillou S."/>
            <person name="Cros-Aarteil S."/>
            <person name="Calhoun S."/>
            <person name="Haridas S."/>
            <person name="Kuo A."/>
            <person name="Mondo S."/>
            <person name="Pangilinan J."/>
            <person name="Riley R."/>
            <person name="LaButti K."/>
            <person name="Andreopoulos B."/>
            <person name="Lipzen A."/>
            <person name="Chen C."/>
            <person name="Yan M."/>
            <person name="Daum C."/>
            <person name="Ng V."/>
            <person name="Clum A."/>
            <person name="Steindorff A."/>
            <person name="Ohm R.A."/>
            <person name="Martin F."/>
            <person name="Silar P."/>
            <person name="Natvig D.O."/>
            <person name="Lalanne C."/>
            <person name="Gautier V."/>
            <person name="Ament-Velasquez S.L."/>
            <person name="Kruys A."/>
            <person name="Hutchinson M.I."/>
            <person name="Powell A.J."/>
            <person name="Barry K."/>
            <person name="Miller A.N."/>
            <person name="Grigoriev I.V."/>
            <person name="Debuchy R."/>
            <person name="Gladieux P."/>
            <person name="Hiltunen Thoren M."/>
            <person name="Johannesson H."/>
        </authorList>
    </citation>
    <scope>NUCLEOTIDE SEQUENCE</scope>
    <source>
        <strain evidence="5">PSN324</strain>
    </source>
</reference>
<dbReference type="Proteomes" id="UP001321749">
    <property type="component" value="Unassembled WGS sequence"/>
</dbReference>
<feature type="domain" description="Tri-helical" evidence="3">
    <location>
        <begin position="354"/>
        <end position="440"/>
    </location>
</feature>
<feature type="compositionally biased region" description="Basic and acidic residues" evidence="1">
    <location>
        <begin position="209"/>
        <end position="229"/>
    </location>
</feature>
<evidence type="ECO:0000313" key="6">
    <source>
        <dbReference type="Proteomes" id="UP001321749"/>
    </source>
</evidence>
<feature type="compositionally biased region" description="Pro residues" evidence="1">
    <location>
        <begin position="451"/>
        <end position="461"/>
    </location>
</feature>
<proteinExistence type="predicted"/>
<dbReference type="InterPro" id="IPR025676">
    <property type="entry name" value="Clr5_dom"/>
</dbReference>